<keyword evidence="2" id="KW-1185">Reference proteome</keyword>
<dbReference type="EMBL" id="BLXT01002845">
    <property type="protein sequence ID" value="GFN98375.1"/>
    <property type="molecule type" value="Genomic_DNA"/>
</dbReference>
<dbReference type="AlphaFoldDB" id="A0AAV3ZGS8"/>
<proteinExistence type="predicted"/>
<name>A0AAV3ZGS8_9GAST</name>
<evidence type="ECO:0000313" key="2">
    <source>
        <dbReference type="Proteomes" id="UP000735302"/>
    </source>
</evidence>
<organism evidence="1 2">
    <name type="scientific">Plakobranchus ocellatus</name>
    <dbReference type="NCBI Taxonomy" id="259542"/>
    <lineage>
        <taxon>Eukaryota</taxon>
        <taxon>Metazoa</taxon>
        <taxon>Spiralia</taxon>
        <taxon>Lophotrochozoa</taxon>
        <taxon>Mollusca</taxon>
        <taxon>Gastropoda</taxon>
        <taxon>Heterobranchia</taxon>
        <taxon>Euthyneura</taxon>
        <taxon>Panpulmonata</taxon>
        <taxon>Sacoglossa</taxon>
        <taxon>Placobranchoidea</taxon>
        <taxon>Plakobranchidae</taxon>
        <taxon>Plakobranchus</taxon>
    </lineage>
</organism>
<sequence length="90" mass="10080">MYLSTMNHIWAKQFRHILSLSNQFPGTDLVAFSLSNPVLGLATETQPDPVSNKDNLRNYAICTDNSTANGFTAFWRATNVTNIQSYPMLP</sequence>
<comment type="caution">
    <text evidence="1">The sequence shown here is derived from an EMBL/GenBank/DDBJ whole genome shotgun (WGS) entry which is preliminary data.</text>
</comment>
<dbReference type="Proteomes" id="UP000735302">
    <property type="component" value="Unassembled WGS sequence"/>
</dbReference>
<accession>A0AAV3ZGS8</accession>
<protein>
    <submittedName>
        <fullName evidence="1">Uncharacterized protein</fullName>
    </submittedName>
</protein>
<reference evidence="1 2" key="1">
    <citation type="journal article" date="2021" name="Elife">
        <title>Chloroplast acquisition without the gene transfer in kleptoplastic sea slugs, Plakobranchus ocellatus.</title>
        <authorList>
            <person name="Maeda T."/>
            <person name="Takahashi S."/>
            <person name="Yoshida T."/>
            <person name="Shimamura S."/>
            <person name="Takaki Y."/>
            <person name="Nagai Y."/>
            <person name="Toyoda A."/>
            <person name="Suzuki Y."/>
            <person name="Arimoto A."/>
            <person name="Ishii H."/>
            <person name="Satoh N."/>
            <person name="Nishiyama T."/>
            <person name="Hasebe M."/>
            <person name="Maruyama T."/>
            <person name="Minagawa J."/>
            <person name="Obokata J."/>
            <person name="Shigenobu S."/>
        </authorList>
    </citation>
    <scope>NUCLEOTIDE SEQUENCE [LARGE SCALE GENOMIC DNA]</scope>
</reference>
<evidence type="ECO:0000313" key="1">
    <source>
        <dbReference type="EMBL" id="GFN98375.1"/>
    </source>
</evidence>
<gene>
    <name evidence="1" type="ORF">PoB_002488100</name>
</gene>